<accession>A0ACB8CJF9</accession>
<keyword evidence="2" id="KW-1185">Reference proteome</keyword>
<sequence>MAGTYVIAVRFTAPSLNFILIAAYAPPHAAIEPVLDLIGSCVGRSGSARVVVAGDLNAKHFNWGGGVTDARGTAVMHVLNDPTSDPTFKTPYAESWTDVTLASSAMISRGHDWLVLEDLTLSEHRSGIEGAKGVLEGRWW</sequence>
<dbReference type="EMBL" id="CM023475">
    <property type="protein sequence ID" value="KAH7945012.1"/>
    <property type="molecule type" value="Genomic_DNA"/>
</dbReference>
<reference evidence="1" key="1">
    <citation type="submission" date="2020-05" db="EMBL/GenBank/DDBJ databases">
        <title>Large-scale comparative analyses of tick genomes elucidate their genetic diversity and vector capacities.</title>
        <authorList>
            <person name="Jia N."/>
            <person name="Wang J."/>
            <person name="Shi W."/>
            <person name="Du L."/>
            <person name="Sun Y."/>
            <person name="Zhan W."/>
            <person name="Jiang J."/>
            <person name="Wang Q."/>
            <person name="Zhang B."/>
            <person name="Ji P."/>
            <person name="Sakyi L.B."/>
            <person name="Cui X."/>
            <person name="Yuan T."/>
            <person name="Jiang B."/>
            <person name="Yang W."/>
            <person name="Lam T.T.-Y."/>
            <person name="Chang Q."/>
            <person name="Ding S."/>
            <person name="Wang X."/>
            <person name="Zhu J."/>
            <person name="Ruan X."/>
            <person name="Zhao L."/>
            <person name="Wei J."/>
            <person name="Que T."/>
            <person name="Du C."/>
            <person name="Cheng J."/>
            <person name="Dai P."/>
            <person name="Han X."/>
            <person name="Huang E."/>
            <person name="Gao Y."/>
            <person name="Liu J."/>
            <person name="Shao H."/>
            <person name="Ye R."/>
            <person name="Li L."/>
            <person name="Wei W."/>
            <person name="Wang X."/>
            <person name="Wang C."/>
            <person name="Yang T."/>
            <person name="Huo Q."/>
            <person name="Li W."/>
            <person name="Guo W."/>
            <person name="Chen H."/>
            <person name="Zhou L."/>
            <person name="Ni X."/>
            <person name="Tian J."/>
            <person name="Zhou Y."/>
            <person name="Sheng Y."/>
            <person name="Liu T."/>
            <person name="Pan Y."/>
            <person name="Xia L."/>
            <person name="Li J."/>
            <person name="Zhao F."/>
            <person name="Cao W."/>
        </authorList>
    </citation>
    <scope>NUCLEOTIDE SEQUENCE</scope>
    <source>
        <strain evidence="1">Dsil-2018</strain>
    </source>
</reference>
<evidence type="ECO:0000313" key="1">
    <source>
        <dbReference type="EMBL" id="KAH7945012.1"/>
    </source>
</evidence>
<organism evidence="1 2">
    <name type="scientific">Dermacentor silvarum</name>
    <name type="common">Tick</name>
    <dbReference type="NCBI Taxonomy" id="543639"/>
    <lineage>
        <taxon>Eukaryota</taxon>
        <taxon>Metazoa</taxon>
        <taxon>Ecdysozoa</taxon>
        <taxon>Arthropoda</taxon>
        <taxon>Chelicerata</taxon>
        <taxon>Arachnida</taxon>
        <taxon>Acari</taxon>
        <taxon>Parasitiformes</taxon>
        <taxon>Ixodida</taxon>
        <taxon>Ixodoidea</taxon>
        <taxon>Ixodidae</taxon>
        <taxon>Rhipicephalinae</taxon>
        <taxon>Dermacentor</taxon>
    </lineage>
</organism>
<protein>
    <submittedName>
        <fullName evidence="1">Uncharacterized protein</fullName>
    </submittedName>
</protein>
<name>A0ACB8CJF9_DERSI</name>
<proteinExistence type="predicted"/>
<comment type="caution">
    <text evidence="1">The sequence shown here is derived from an EMBL/GenBank/DDBJ whole genome shotgun (WGS) entry which is preliminary data.</text>
</comment>
<dbReference type="Proteomes" id="UP000821865">
    <property type="component" value="Chromosome 6"/>
</dbReference>
<gene>
    <name evidence="1" type="ORF">HPB49_004749</name>
</gene>
<evidence type="ECO:0000313" key="2">
    <source>
        <dbReference type="Proteomes" id="UP000821865"/>
    </source>
</evidence>